<comment type="caution">
    <text evidence="2">The sequence shown here is derived from an EMBL/GenBank/DDBJ whole genome shotgun (WGS) entry which is preliminary data.</text>
</comment>
<gene>
    <name evidence="2" type="ORF">M878_19725</name>
</gene>
<proteinExistence type="predicted"/>
<dbReference type="HOGENOM" id="CLU_1015344_0_0_11"/>
<feature type="domain" description="N-acetyltransferase" evidence="1">
    <location>
        <begin position="119"/>
        <end position="261"/>
    </location>
</feature>
<dbReference type="InterPro" id="IPR027365">
    <property type="entry name" value="GNAT_acetyltra_YdfB-like"/>
</dbReference>
<dbReference type="OrthoDB" id="3570754at2"/>
<keyword evidence="3" id="KW-1185">Reference proteome</keyword>
<dbReference type="AlphaFoldDB" id="V6KCR1"/>
<dbReference type="SUPFAM" id="SSF55729">
    <property type="entry name" value="Acyl-CoA N-acyltransferases (Nat)"/>
    <property type="match status" value="1"/>
</dbReference>
<reference evidence="2 3" key="1">
    <citation type="journal article" date="2014" name="Genome Announc.">
        <title>Draft Genome Sequence of Streptomyces roseochromogenes subsp. oscitans DS 12.976, Producer of the Aminocoumarin Antibiotic Clorobiocin.</title>
        <authorList>
            <person name="Ruckert C."/>
            <person name="Kalinowski J."/>
            <person name="Heide L."/>
            <person name="Apel A.K."/>
        </authorList>
    </citation>
    <scope>NUCLEOTIDE SEQUENCE [LARGE SCALE GENOMIC DNA]</scope>
    <source>
        <strain evidence="2 3">DS 12.976</strain>
    </source>
</reference>
<dbReference type="STRING" id="1352936.M878_19725"/>
<accession>V6KCR1</accession>
<dbReference type="GO" id="GO:0016747">
    <property type="term" value="F:acyltransferase activity, transferring groups other than amino-acyl groups"/>
    <property type="evidence" value="ECO:0007669"/>
    <property type="project" value="InterPro"/>
</dbReference>
<dbReference type="RefSeq" id="WP_023547881.1">
    <property type="nucleotide sequence ID" value="NZ_CM002285.1"/>
</dbReference>
<sequence>MIEISPPDARALVRWFPTGTPGPATIGEHALATGVGRWWADRPVQPRALAVSCAGHAVLRGSPEQLTPGLLAPLAGNRFEAPARFLPALGASFGRLIPWERMVWTLQAAPQPAAVPHGVTVRHLEPADTDAVHALGPDASWLSASWGGPLGLAASGHAWAAVDRARRILAVACTYFRGTGYEDVAVYTVPDHRRHRLALACVIALSADIAARGHTPSWNCSVLNRPSRLLAWHAGFRLVREYVHYAAGSPTADCFAGVRNREDRHARTASGPCF</sequence>
<dbReference type="PROSITE" id="PS51186">
    <property type="entry name" value="GNAT"/>
    <property type="match status" value="1"/>
</dbReference>
<dbReference type="EMBL" id="AWQX01000171">
    <property type="protein sequence ID" value="EST29828.1"/>
    <property type="molecule type" value="Genomic_DNA"/>
</dbReference>
<dbReference type="InterPro" id="IPR016181">
    <property type="entry name" value="Acyl_CoA_acyltransferase"/>
</dbReference>
<dbReference type="InterPro" id="IPR000182">
    <property type="entry name" value="GNAT_dom"/>
</dbReference>
<dbReference type="Gene3D" id="3.40.630.30">
    <property type="match status" value="1"/>
</dbReference>
<organism evidence="2 3">
    <name type="scientific">Streptomyces roseochromogenus subsp. oscitans DS 12.976</name>
    <dbReference type="NCBI Taxonomy" id="1352936"/>
    <lineage>
        <taxon>Bacteria</taxon>
        <taxon>Bacillati</taxon>
        <taxon>Actinomycetota</taxon>
        <taxon>Actinomycetes</taxon>
        <taxon>Kitasatosporales</taxon>
        <taxon>Streptomycetaceae</taxon>
        <taxon>Streptomyces</taxon>
    </lineage>
</organism>
<evidence type="ECO:0000259" key="1">
    <source>
        <dbReference type="PROSITE" id="PS51186"/>
    </source>
</evidence>
<dbReference type="Proteomes" id="UP000017984">
    <property type="component" value="Chromosome"/>
</dbReference>
<evidence type="ECO:0000313" key="3">
    <source>
        <dbReference type="Proteomes" id="UP000017984"/>
    </source>
</evidence>
<name>V6KCR1_STRRC</name>
<dbReference type="PATRIC" id="fig|1352936.5.peg.4134"/>
<evidence type="ECO:0000313" key="2">
    <source>
        <dbReference type="EMBL" id="EST29828.1"/>
    </source>
</evidence>
<dbReference type="Pfam" id="PF12746">
    <property type="entry name" value="GNAT_acetyltran"/>
    <property type="match status" value="1"/>
</dbReference>
<protein>
    <recommendedName>
        <fullName evidence="1">N-acetyltransferase domain-containing protein</fullName>
    </recommendedName>
</protein>